<keyword evidence="7 9" id="KW-0472">Membrane</keyword>
<dbReference type="EMBL" id="CP033622">
    <property type="protein sequence ID" value="QIZ50495.1"/>
    <property type="molecule type" value="Genomic_DNA"/>
</dbReference>
<comment type="subcellular location">
    <subcellularLocation>
        <location evidence="1">Cell inner membrane</location>
        <topology evidence="1">Multi-pass membrane protein</topology>
    </subcellularLocation>
    <subcellularLocation>
        <location evidence="9">Cell membrane</location>
        <topology evidence="9">Multi-pass membrane protein</topology>
    </subcellularLocation>
</comment>
<feature type="transmembrane region" description="Helical" evidence="9">
    <location>
        <begin position="133"/>
        <end position="160"/>
    </location>
</feature>
<sequence length="312" mass="34549">MHRYRFLLFRPLQLLPVLLGISIITFAMVRAIPGDPARILLGVHSTPEALARIRAQFGLDEPLWVQYGYFLRNLLQGEQGKSIVYRVDTLKLINSRLEPTLWLVFGSVLLAVILTIPLASLAARQRGRVADQLIRLFTTAGLGFPAFWLGIMMIIIFSVVLGWFPVSGYGSGFADQLHHMMLPCLTVALALAAVLIRNLRASLLMEMSSDYVVAARARGQRENRIFWRHVLPNSLVPTLNLLAVNIGWLIGSTVVIESVFAIPGLGQLLVKAIFSRDYMVVQGVVMVFALATVVVNLLADVLTVALDPRVKL</sequence>
<organism evidence="11 12">
    <name type="scientific">Dickeya zeae</name>
    <dbReference type="NCBI Taxonomy" id="204042"/>
    <lineage>
        <taxon>Bacteria</taxon>
        <taxon>Pseudomonadati</taxon>
        <taxon>Pseudomonadota</taxon>
        <taxon>Gammaproteobacteria</taxon>
        <taxon>Enterobacterales</taxon>
        <taxon>Pectobacteriaceae</taxon>
        <taxon>Dickeya</taxon>
    </lineage>
</organism>
<dbReference type="Gene3D" id="1.10.3720.10">
    <property type="entry name" value="MetI-like"/>
    <property type="match status" value="1"/>
</dbReference>
<evidence type="ECO:0000259" key="10">
    <source>
        <dbReference type="PROSITE" id="PS50928"/>
    </source>
</evidence>
<protein>
    <submittedName>
        <fullName evidence="11">ABC transporter permease</fullName>
    </submittedName>
</protein>
<evidence type="ECO:0000256" key="7">
    <source>
        <dbReference type="ARBA" id="ARBA00023136"/>
    </source>
</evidence>
<feature type="transmembrane region" description="Helical" evidence="9">
    <location>
        <begin position="180"/>
        <end position="199"/>
    </location>
</feature>
<dbReference type="InterPro" id="IPR045621">
    <property type="entry name" value="BPD_transp_1_N"/>
</dbReference>
<dbReference type="InterPro" id="IPR000515">
    <property type="entry name" value="MetI-like"/>
</dbReference>
<feature type="transmembrane region" description="Helical" evidence="9">
    <location>
        <begin position="283"/>
        <end position="306"/>
    </location>
</feature>
<evidence type="ECO:0000256" key="5">
    <source>
        <dbReference type="ARBA" id="ARBA00022692"/>
    </source>
</evidence>
<evidence type="ECO:0000256" key="8">
    <source>
        <dbReference type="ARBA" id="ARBA00024202"/>
    </source>
</evidence>
<comment type="similarity">
    <text evidence="8">Belongs to the binding-protein-dependent transport system permease family. OppBC subfamily.</text>
</comment>
<reference evidence="11 12" key="1">
    <citation type="submission" date="2018-11" db="EMBL/GenBank/DDBJ databases">
        <title>Complete genome sequence of Dickeya zeae strain CE1 infecting Canna edulis Ker-Gawl. in China.</title>
        <authorList>
            <person name="Zhang J."/>
            <person name="Lin B."/>
            <person name="Shen H."/>
            <person name="Jiang S."/>
            <person name="Pu X."/>
            <person name="Sun D."/>
        </authorList>
    </citation>
    <scope>NUCLEOTIDE SEQUENCE [LARGE SCALE GENOMIC DNA]</scope>
    <source>
        <strain evidence="11 12">CE1</strain>
    </source>
</reference>
<evidence type="ECO:0000256" key="6">
    <source>
        <dbReference type="ARBA" id="ARBA00022989"/>
    </source>
</evidence>
<dbReference type="AlphaFoldDB" id="A0AAE7CYN6"/>
<evidence type="ECO:0000256" key="3">
    <source>
        <dbReference type="ARBA" id="ARBA00022475"/>
    </source>
</evidence>
<name>A0AAE7CYN6_9GAMM</name>
<keyword evidence="3" id="KW-1003">Cell membrane</keyword>
<dbReference type="RefSeq" id="WP_168361949.1">
    <property type="nucleotide sequence ID" value="NZ_CP033622.1"/>
</dbReference>
<dbReference type="Proteomes" id="UP000500801">
    <property type="component" value="Chromosome"/>
</dbReference>
<feature type="transmembrane region" description="Helical" evidence="9">
    <location>
        <begin position="100"/>
        <end position="121"/>
    </location>
</feature>
<feature type="domain" description="ABC transmembrane type-1" evidence="10">
    <location>
        <begin position="97"/>
        <end position="299"/>
    </location>
</feature>
<dbReference type="PROSITE" id="PS50928">
    <property type="entry name" value="ABC_TM1"/>
    <property type="match status" value="1"/>
</dbReference>
<dbReference type="Pfam" id="PF00528">
    <property type="entry name" value="BPD_transp_1"/>
    <property type="match status" value="1"/>
</dbReference>
<dbReference type="InterPro" id="IPR035906">
    <property type="entry name" value="MetI-like_sf"/>
</dbReference>
<feature type="transmembrane region" description="Helical" evidence="9">
    <location>
        <begin position="241"/>
        <end position="263"/>
    </location>
</feature>
<dbReference type="CDD" id="cd06261">
    <property type="entry name" value="TM_PBP2"/>
    <property type="match status" value="1"/>
</dbReference>
<evidence type="ECO:0000313" key="11">
    <source>
        <dbReference type="EMBL" id="QIZ50495.1"/>
    </source>
</evidence>
<dbReference type="SUPFAM" id="SSF161098">
    <property type="entry name" value="MetI-like"/>
    <property type="match status" value="1"/>
</dbReference>
<proteinExistence type="inferred from homology"/>
<dbReference type="PANTHER" id="PTHR43163">
    <property type="entry name" value="DIPEPTIDE TRANSPORT SYSTEM PERMEASE PROTEIN DPPB-RELATED"/>
    <property type="match status" value="1"/>
</dbReference>
<feature type="transmembrane region" description="Helical" evidence="9">
    <location>
        <begin position="12"/>
        <end position="32"/>
    </location>
</feature>
<dbReference type="Pfam" id="PF19300">
    <property type="entry name" value="BPD_transp_1_N"/>
    <property type="match status" value="1"/>
</dbReference>
<keyword evidence="5 9" id="KW-0812">Transmembrane</keyword>
<dbReference type="GO" id="GO:0055085">
    <property type="term" value="P:transmembrane transport"/>
    <property type="evidence" value="ECO:0007669"/>
    <property type="project" value="InterPro"/>
</dbReference>
<evidence type="ECO:0000256" key="1">
    <source>
        <dbReference type="ARBA" id="ARBA00004429"/>
    </source>
</evidence>
<dbReference type="GO" id="GO:0005886">
    <property type="term" value="C:plasma membrane"/>
    <property type="evidence" value="ECO:0007669"/>
    <property type="project" value="UniProtKB-SubCell"/>
</dbReference>
<keyword evidence="2 9" id="KW-0813">Transport</keyword>
<keyword evidence="6 9" id="KW-1133">Transmembrane helix</keyword>
<evidence type="ECO:0000256" key="9">
    <source>
        <dbReference type="RuleBase" id="RU363032"/>
    </source>
</evidence>
<accession>A0AAE7CYN6</accession>
<evidence type="ECO:0000256" key="2">
    <source>
        <dbReference type="ARBA" id="ARBA00022448"/>
    </source>
</evidence>
<evidence type="ECO:0000313" key="12">
    <source>
        <dbReference type="Proteomes" id="UP000500801"/>
    </source>
</evidence>
<keyword evidence="4" id="KW-0997">Cell inner membrane</keyword>
<dbReference type="PANTHER" id="PTHR43163:SF6">
    <property type="entry name" value="DIPEPTIDE TRANSPORT SYSTEM PERMEASE PROTEIN DPPB-RELATED"/>
    <property type="match status" value="1"/>
</dbReference>
<gene>
    <name evidence="11" type="ORF">DWG24_06700</name>
</gene>
<evidence type="ECO:0000256" key="4">
    <source>
        <dbReference type="ARBA" id="ARBA00022519"/>
    </source>
</evidence>